<name>A0A368UDA2_9GAMM</name>
<comment type="caution">
    <text evidence="1">The sequence shown here is derived from an EMBL/GenBank/DDBJ whole genome shotgun (WGS) entry which is preliminary data.</text>
</comment>
<protein>
    <submittedName>
        <fullName evidence="1">Uncharacterized protein</fullName>
    </submittedName>
</protein>
<proteinExistence type="predicted"/>
<reference evidence="1 2" key="1">
    <citation type="submission" date="2018-07" db="EMBL/GenBank/DDBJ databases">
        <title>Halomonas rutogse sp. nov., isolated from Lake TangqianCo on Tibetan Plateau.</title>
        <authorList>
            <person name="Lu H."/>
            <person name="Xing P."/>
            <person name="Wu Q."/>
        </authorList>
    </citation>
    <scope>NUCLEOTIDE SEQUENCE [LARGE SCALE GENOMIC DNA]</scope>
    <source>
        <strain evidence="1 2">TQ8S</strain>
    </source>
</reference>
<dbReference type="EMBL" id="QPIJ01000001">
    <property type="protein sequence ID" value="RCV93703.1"/>
    <property type="molecule type" value="Genomic_DNA"/>
</dbReference>
<dbReference type="AlphaFoldDB" id="A0A368UDA2"/>
<organism evidence="1 2">
    <name type="scientific">Vreelandella rituensis</name>
    <dbReference type="NCBI Taxonomy" id="2282306"/>
    <lineage>
        <taxon>Bacteria</taxon>
        <taxon>Pseudomonadati</taxon>
        <taxon>Pseudomonadota</taxon>
        <taxon>Gammaproteobacteria</taxon>
        <taxon>Oceanospirillales</taxon>
        <taxon>Halomonadaceae</taxon>
        <taxon>Vreelandella</taxon>
    </lineage>
</organism>
<evidence type="ECO:0000313" key="2">
    <source>
        <dbReference type="Proteomes" id="UP000253204"/>
    </source>
</evidence>
<gene>
    <name evidence="1" type="ORF">DU506_00690</name>
</gene>
<evidence type="ECO:0000313" key="1">
    <source>
        <dbReference type="EMBL" id="RCV93703.1"/>
    </source>
</evidence>
<dbReference type="Proteomes" id="UP000253204">
    <property type="component" value="Unassembled WGS sequence"/>
</dbReference>
<keyword evidence="2" id="KW-1185">Reference proteome</keyword>
<sequence>MGVTVLGLLPIQGMANERLIDQMSRNQQVNRSDIEAFARTVETGTHNLSPMDAVVAGQLLIRYGYSDQGQLLIESGSELLDPRYEGAKTRVFDRDSRAYTMQDPPGGMRFQNIVKSCFYRSGEPRKTGEPNAANTQQMRLPRKITAHRFVPARRQDETDRKDEYIFEVVGSPFHAGAHTEKSYQAYFYGSKVDYVPVYGPDGAQISEKRVVRPPSWYSFACNPRSIRY</sequence>
<accession>A0A368UDA2</accession>